<evidence type="ECO:0000313" key="3">
    <source>
        <dbReference type="EMBL" id="GAA3639058.1"/>
    </source>
</evidence>
<dbReference type="EMBL" id="BAABAB010000049">
    <property type="protein sequence ID" value="GAA3639058.1"/>
    <property type="molecule type" value="Genomic_DNA"/>
</dbReference>
<name>A0ABP7AST7_9ACTN</name>
<accession>A0ABP7AST7</accession>
<dbReference type="PANTHER" id="PTHR34473:SF3">
    <property type="entry name" value="TRANSMEMBRANE PROTEIN-RELATED"/>
    <property type="match status" value="1"/>
</dbReference>
<comment type="caution">
    <text evidence="3">The sequence shown here is derived from an EMBL/GenBank/DDBJ whole genome shotgun (WGS) entry which is preliminary data.</text>
</comment>
<reference evidence="4" key="1">
    <citation type="journal article" date="2019" name="Int. J. Syst. Evol. Microbiol.">
        <title>The Global Catalogue of Microorganisms (GCM) 10K type strain sequencing project: providing services to taxonomists for standard genome sequencing and annotation.</title>
        <authorList>
            <consortium name="The Broad Institute Genomics Platform"/>
            <consortium name="The Broad Institute Genome Sequencing Center for Infectious Disease"/>
            <person name="Wu L."/>
            <person name="Ma J."/>
        </authorList>
    </citation>
    <scope>NUCLEOTIDE SEQUENCE [LARGE SCALE GENOMIC DNA]</scope>
    <source>
        <strain evidence="4">JCM 16929</strain>
    </source>
</reference>
<evidence type="ECO:0000259" key="2">
    <source>
        <dbReference type="Pfam" id="PF03703"/>
    </source>
</evidence>
<sequence>MDELFAPPGYEWQRLSPSYKTMRKLLACTVPPLLGTIPALLFGLIGGGNWWWFSAAIWAATGGYSLFRLIRSSPSWTSWGYVEREDDLYITHGVWFRKLVAVPYGRMQLVEVESGPLERAFGLAAVSLRTASPETGARIPGLAPDEAARLRDRLTELGESRASGL</sequence>
<dbReference type="RefSeq" id="WP_344809182.1">
    <property type="nucleotide sequence ID" value="NZ_BAABAB010000049.1"/>
</dbReference>
<keyword evidence="1" id="KW-0472">Membrane</keyword>
<dbReference type="InterPro" id="IPR005182">
    <property type="entry name" value="YdbS-like_PH"/>
</dbReference>
<proteinExistence type="predicted"/>
<protein>
    <submittedName>
        <fullName evidence="3">PH domain-containing protein</fullName>
    </submittedName>
</protein>
<keyword evidence="1" id="KW-1133">Transmembrane helix</keyword>
<evidence type="ECO:0000256" key="1">
    <source>
        <dbReference type="SAM" id="Phobius"/>
    </source>
</evidence>
<dbReference type="Proteomes" id="UP001501490">
    <property type="component" value="Unassembled WGS sequence"/>
</dbReference>
<dbReference type="Pfam" id="PF03703">
    <property type="entry name" value="bPH_2"/>
    <property type="match status" value="1"/>
</dbReference>
<keyword evidence="4" id="KW-1185">Reference proteome</keyword>
<evidence type="ECO:0000313" key="4">
    <source>
        <dbReference type="Proteomes" id="UP001501490"/>
    </source>
</evidence>
<dbReference type="PANTHER" id="PTHR34473">
    <property type="entry name" value="UPF0699 TRANSMEMBRANE PROTEIN YDBS"/>
    <property type="match status" value="1"/>
</dbReference>
<feature type="transmembrane region" description="Helical" evidence="1">
    <location>
        <begin position="25"/>
        <end position="45"/>
    </location>
</feature>
<gene>
    <name evidence="3" type="ORF">GCM10022236_46940</name>
</gene>
<organism evidence="3 4">
    <name type="scientific">Microlunatus ginsengisoli</name>
    <dbReference type="NCBI Taxonomy" id="363863"/>
    <lineage>
        <taxon>Bacteria</taxon>
        <taxon>Bacillati</taxon>
        <taxon>Actinomycetota</taxon>
        <taxon>Actinomycetes</taxon>
        <taxon>Propionibacteriales</taxon>
        <taxon>Propionibacteriaceae</taxon>
        <taxon>Microlunatus</taxon>
    </lineage>
</organism>
<keyword evidence="1" id="KW-0812">Transmembrane</keyword>
<feature type="domain" description="YdbS-like PH" evidence="2">
    <location>
        <begin position="76"/>
        <end position="154"/>
    </location>
</feature>
<feature type="transmembrane region" description="Helical" evidence="1">
    <location>
        <begin position="51"/>
        <end position="70"/>
    </location>
</feature>